<evidence type="ECO:0000313" key="4">
    <source>
        <dbReference type="Proteomes" id="UP001597380"/>
    </source>
</evidence>
<gene>
    <name evidence="3" type="ORF">ACFSJ3_15985</name>
</gene>
<comment type="caution">
    <text evidence="3">The sequence shown here is derived from an EMBL/GenBank/DDBJ whole genome shotgun (WGS) entry which is preliminary data.</text>
</comment>
<keyword evidence="1" id="KW-0175">Coiled coil</keyword>
<feature type="transmembrane region" description="Helical" evidence="2">
    <location>
        <begin position="132"/>
        <end position="153"/>
    </location>
</feature>
<keyword evidence="2" id="KW-0812">Transmembrane</keyword>
<evidence type="ECO:0000256" key="2">
    <source>
        <dbReference type="SAM" id="Phobius"/>
    </source>
</evidence>
<keyword evidence="4" id="KW-1185">Reference proteome</keyword>
<dbReference type="RefSeq" id="WP_345338647.1">
    <property type="nucleotide sequence ID" value="NZ_BAABLI010000006.1"/>
</dbReference>
<evidence type="ECO:0000313" key="3">
    <source>
        <dbReference type="EMBL" id="MFD2097496.1"/>
    </source>
</evidence>
<feature type="coiled-coil region" evidence="1">
    <location>
        <begin position="42"/>
        <end position="109"/>
    </location>
</feature>
<keyword evidence="2" id="KW-1133">Transmembrane helix</keyword>
<organism evidence="3 4">
    <name type="scientific">Corallincola platygyrae</name>
    <dbReference type="NCBI Taxonomy" id="1193278"/>
    <lineage>
        <taxon>Bacteria</taxon>
        <taxon>Pseudomonadati</taxon>
        <taxon>Pseudomonadota</taxon>
        <taxon>Gammaproteobacteria</taxon>
        <taxon>Alteromonadales</taxon>
        <taxon>Psychromonadaceae</taxon>
        <taxon>Corallincola</taxon>
    </lineage>
</organism>
<dbReference type="Proteomes" id="UP001597380">
    <property type="component" value="Unassembled WGS sequence"/>
</dbReference>
<feature type="transmembrane region" description="Helical" evidence="2">
    <location>
        <begin position="6"/>
        <end position="28"/>
    </location>
</feature>
<reference evidence="4" key="1">
    <citation type="journal article" date="2019" name="Int. J. Syst. Evol. Microbiol.">
        <title>The Global Catalogue of Microorganisms (GCM) 10K type strain sequencing project: providing services to taxonomists for standard genome sequencing and annotation.</title>
        <authorList>
            <consortium name="The Broad Institute Genomics Platform"/>
            <consortium name="The Broad Institute Genome Sequencing Center for Infectious Disease"/>
            <person name="Wu L."/>
            <person name="Ma J."/>
        </authorList>
    </citation>
    <scope>NUCLEOTIDE SEQUENCE [LARGE SCALE GENOMIC DNA]</scope>
    <source>
        <strain evidence="4">CGMCC 1.10992</strain>
    </source>
</reference>
<name>A0ABW4XSL3_9GAMM</name>
<dbReference type="EMBL" id="JBHUHT010000023">
    <property type="protein sequence ID" value="MFD2097496.1"/>
    <property type="molecule type" value="Genomic_DNA"/>
</dbReference>
<accession>A0ABW4XSL3</accession>
<protein>
    <submittedName>
        <fullName evidence="3">Uncharacterized protein</fullName>
    </submittedName>
</protein>
<keyword evidence="2" id="KW-0472">Membrane</keyword>
<sequence length="161" mass="17993">MKYIPIPFFIISIVFALSAFFADGFIPLKSTDFGGYPKSNDIANADSLLNQLNDSFAKLKATSSLSFGESPGSEEMAMAIFERQQTKLRQELDSTKEQTQELIELLKVEIEHRKILENRIFQQSGSNTGANYSLVIAFMSLLVSVIAMLPSWIQLLRSESS</sequence>
<proteinExistence type="predicted"/>
<evidence type="ECO:0000256" key="1">
    <source>
        <dbReference type="SAM" id="Coils"/>
    </source>
</evidence>